<evidence type="ECO:0000313" key="3">
    <source>
        <dbReference type="Proteomes" id="UP000182259"/>
    </source>
</evidence>
<accession>A0A1L0D692</accession>
<dbReference type="Proteomes" id="UP000182259">
    <property type="component" value="Chromosome II"/>
</dbReference>
<protein>
    <submittedName>
        <fullName evidence="2">CIC11C00000002852</fullName>
    </submittedName>
</protein>
<organism evidence="2 3">
    <name type="scientific">Sungouiella intermedia</name>
    <dbReference type="NCBI Taxonomy" id="45354"/>
    <lineage>
        <taxon>Eukaryota</taxon>
        <taxon>Fungi</taxon>
        <taxon>Dikarya</taxon>
        <taxon>Ascomycota</taxon>
        <taxon>Saccharomycotina</taxon>
        <taxon>Pichiomycetes</taxon>
        <taxon>Metschnikowiaceae</taxon>
        <taxon>Sungouiella</taxon>
    </lineage>
</organism>
<evidence type="ECO:0000313" key="2">
    <source>
        <dbReference type="EMBL" id="SGZ51536.1"/>
    </source>
</evidence>
<reference evidence="2 3" key="1">
    <citation type="submission" date="2016-10" db="EMBL/GenBank/DDBJ databases">
        <authorList>
            <person name="de Groot N.N."/>
        </authorList>
    </citation>
    <scope>NUCLEOTIDE SEQUENCE [LARGE SCALE GENOMIC DNA]</scope>
    <source>
        <strain evidence="2 3">PYCC 4715</strain>
    </source>
</reference>
<feature type="compositionally biased region" description="Low complexity" evidence="1">
    <location>
        <begin position="36"/>
        <end position="52"/>
    </location>
</feature>
<sequence>MGFISTGRGYKRRKSDPIYSFQRKVSPRNRLPFLNDLLPSPSTTPTSDSITSDIHEPPTLETLPVDILLLIYNYVGVGEANSMSFINKHFHMVIPLVKEKWWLEKMVRCHYVVDLNIDVSEKWEARYRSRYTKLPSSVRESWSGSDFLTLPSALGQYRHCIDTAVLKFKFIDHQTVTEMGKYLGHFALNRGTIEREQMLRNRYLNWRYMVLCRIVDTYQGSEEDLNIEEVQAQSEEAEDPKNYREKYSLSKYTPVTQSDPIPVSMFEMLSPHKIDAIMVLNKLFGMEIPRAGQLLSGIVRLCKHEQALSHLNHLAGLITKYNYLDVVTLLQALLHCRNLVLKSPLHDRGSSPQAQLLEELYHYMEEAFTLYYGQGQVDDEIIWDLLKQLEMPELIDHVVSLGGHPQ</sequence>
<proteinExistence type="predicted"/>
<dbReference type="AlphaFoldDB" id="A0A1L0D692"/>
<feature type="region of interest" description="Disordered" evidence="1">
    <location>
        <begin position="32"/>
        <end position="55"/>
    </location>
</feature>
<dbReference type="EMBL" id="LT635765">
    <property type="protein sequence ID" value="SGZ51536.1"/>
    <property type="molecule type" value="Genomic_DNA"/>
</dbReference>
<evidence type="ECO:0000256" key="1">
    <source>
        <dbReference type="SAM" id="MobiDB-lite"/>
    </source>
</evidence>
<name>A0A1L0D692_9ASCO</name>
<gene>
    <name evidence="2" type="ORF">SAMEA4029009_CIC11G00000002852</name>
</gene>